<dbReference type="InterPro" id="IPR002048">
    <property type="entry name" value="EF_hand_dom"/>
</dbReference>
<evidence type="ECO:0000259" key="4">
    <source>
        <dbReference type="PROSITE" id="PS50222"/>
    </source>
</evidence>
<sequence length="1125" mass="125260">MFSDPTPDSIFCNAFGLPHDQHPLTEINASFSLHSKPDVYSGKLSLTERFLTFVSVDRRSCRFSLPLATIRKVEKVAPVQTSDLGPPPFAICFIVWHEDLKYVLQLNGLKPSCETFCANLRSQLKATVPEMKILKPFVSTFYSEHLLSASAEEDGTHTTGQGIGSGYHAGLGAHFRYPGDPRKLREKSKVKLWKDYFKQNGRNLTLVKFPTFIRLVQVGLPNKLRGEIWEIATGSVYLRMKQAGEYERILNDIELNKKHKLNFSLDEIEKDLNRSLPEYPAYQNDAKGIQNLRNVLSAYAWKNPRLGYCQAMNIVVAALLIYASEEQCFYLLSILCDQILPSYYTPTMAGTILDQKVFEYLVERTLPMLSQHFKTREIQLSLASLPWFLSLYLASMPLVFAFRVVDCVLLFGPRSPSQSFIFHKLRSHRSCSKSAILKINGPALLRINDDAGLISTMRNYFMTLGDSAYPDSSANSKERTITQFQILLVTAFREFGNIITDDSIQSARKKFRSEVVDSIQSFSKRTSLRNLKEVGKFTSGHQLGLVYDHFQLAIYKCQMKSVGGLGENNPNGVGTSHGVASFWENDEIDGKLEQRITRATFGLFLADIASWARDETLVKSVGFLERVERVAVDHEMIDRLFRAWDRSQKGSLSLQDIVLGLGQFMFNDLMANMQTFFSLHDGDKDGYLTKDEVLQLSESLLFIFRNEPGDHYLAAVSKLMQNSFEYADAMQKESLKNQEPDSKDNAPAETDAVQQEGAGPTEAVVPTEEAKPSKNPDAYLGLSTFRMCVLADELLESFFETDFTQSWKLSDDLSNSSRPPSTNSKAPKVFTDLVPEAFNQKADEFFSGLKSRFLTEDNKNAFYKFADEVGKKLDIPKVDQRLPSIGKLDLAAANNSTKDRESLLPSNVLSNFFGSGGAGAGSSQRTGGSHSINPSTSGVGGGGVADSAGEKTVEPSPFSHAAMRSPPEGLSFGSSQRADRAIDDDGAEPVAQPKEFKRQSMPPPPPLIQRAQSMLDNRPQWAIDHPVEPDEEDESEDEETSLAKTHPDPARPSSRTTLDSAAEPKKSKAQAAAVSKAEEEEDLMAEVDQFLAGGDDDNNDDDDAHQLDQNDDDDELEEAQKMLAS</sequence>
<feature type="compositionally biased region" description="Acidic residues" evidence="2">
    <location>
        <begin position="1029"/>
        <end position="1040"/>
    </location>
</feature>
<feature type="domain" description="Rab-GAP TBC" evidence="3">
    <location>
        <begin position="219"/>
        <end position="412"/>
    </location>
</feature>
<accession>A0ABY7CSH7</accession>
<evidence type="ECO:0008006" key="7">
    <source>
        <dbReference type="Google" id="ProtNLM"/>
    </source>
</evidence>
<keyword evidence="6" id="KW-1185">Reference proteome</keyword>
<dbReference type="SUPFAM" id="SSF47473">
    <property type="entry name" value="EF-hand"/>
    <property type="match status" value="1"/>
</dbReference>
<proteinExistence type="predicted"/>
<dbReference type="EMBL" id="CP110429">
    <property type="protein sequence ID" value="WAQ88174.1"/>
    <property type="molecule type" value="Genomic_DNA"/>
</dbReference>
<dbReference type="PANTHER" id="PTHR47219:SF20">
    <property type="entry name" value="TBC1 DOMAIN FAMILY MEMBER 2B"/>
    <property type="match status" value="1"/>
</dbReference>
<name>A0ABY7CSH7_9BASI</name>
<dbReference type="InterPro" id="IPR035969">
    <property type="entry name" value="Rab-GAP_TBC_sf"/>
</dbReference>
<feature type="region of interest" description="Disordered" evidence="2">
    <location>
        <begin position="917"/>
        <end position="1125"/>
    </location>
</feature>
<dbReference type="PROSITE" id="PS50222">
    <property type="entry name" value="EF_HAND_2"/>
    <property type="match status" value="2"/>
</dbReference>
<dbReference type="PROSITE" id="PS00018">
    <property type="entry name" value="EF_HAND_1"/>
    <property type="match status" value="1"/>
</dbReference>
<dbReference type="SUPFAM" id="SSF47923">
    <property type="entry name" value="Ypt/Rab-GAP domain of gyp1p"/>
    <property type="match status" value="2"/>
</dbReference>
<dbReference type="InterPro" id="IPR018247">
    <property type="entry name" value="EF_Hand_1_Ca_BS"/>
</dbReference>
<evidence type="ECO:0000259" key="3">
    <source>
        <dbReference type="PROSITE" id="PS50086"/>
    </source>
</evidence>
<feature type="domain" description="EF-hand" evidence="4">
    <location>
        <begin position="632"/>
        <end position="667"/>
    </location>
</feature>
<feature type="compositionally biased region" description="Basic and acidic residues" evidence="2">
    <location>
        <begin position="733"/>
        <end position="746"/>
    </location>
</feature>
<dbReference type="Gene3D" id="1.10.238.10">
    <property type="entry name" value="EF-hand"/>
    <property type="match status" value="1"/>
</dbReference>
<organism evidence="5 6">
    <name type="scientific">Puccinia triticina</name>
    <dbReference type="NCBI Taxonomy" id="208348"/>
    <lineage>
        <taxon>Eukaryota</taxon>
        <taxon>Fungi</taxon>
        <taxon>Dikarya</taxon>
        <taxon>Basidiomycota</taxon>
        <taxon>Pucciniomycotina</taxon>
        <taxon>Pucciniomycetes</taxon>
        <taxon>Pucciniales</taxon>
        <taxon>Pucciniaceae</taxon>
        <taxon>Puccinia</taxon>
    </lineage>
</organism>
<dbReference type="Gene3D" id="1.10.472.80">
    <property type="entry name" value="Ypt/Rab-GAP domain of gyp1p, domain 3"/>
    <property type="match status" value="1"/>
</dbReference>
<feature type="domain" description="EF-hand" evidence="4">
    <location>
        <begin position="668"/>
        <end position="703"/>
    </location>
</feature>
<evidence type="ECO:0000256" key="2">
    <source>
        <dbReference type="SAM" id="MobiDB-lite"/>
    </source>
</evidence>
<dbReference type="Gene3D" id="1.10.8.270">
    <property type="entry name" value="putative rabgap domain of human tbc1 domain family member 14 like domains"/>
    <property type="match status" value="1"/>
</dbReference>
<dbReference type="InterPro" id="IPR000195">
    <property type="entry name" value="Rab-GAP-TBC_dom"/>
</dbReference>
<dbReference type="InterPro" id="IPR050302">
    <property type="entry name" value="Rab_GAP_TBC_domain"/>
</dbReference>
<evidence type="ECO:0000313" key="5">
    <source>
        <dbReference type="EMBL" id="WAQ88174.1"/>
    </source>
</evidence>
<gene>
    <name evidence="5" type="ORF">PtA15_9A299</name>
</gene>
<dbReference type="InterPro" id="IPR011992">
    <property type="entry name" value="EF-hand-dom_pair"/>
</dbReference>
<keyword evidence="1" id="KW-0106">Calcium</keyword>
<evidence type="ECO:0000256" key="1">
    <source>
        <dbReference type="ARBA" id="ARBA00022837"/>
    </source>
</evidence>
<feature type="compositionally biased region" description="Acidic residues" evidence="2">
    <location>
        <begin position="1094"/>
        <end position="1117"/>
    </location>
</feature>
<protein>
    <recommendedName>
        <fullName evidence="7">Rab-GAP TBC domain-containing protein</fullName>
    </recommendedName>
</protein>
<dbReference type="Pfam" id="PF00566">
    <property type="entry name" value="RabGAP-TBC"/>
    <property type="match status" value="1"/>
</dbReference>
<dbReference type="Proteomes" id="UP001164743">
    <property type="component" value="Chromosome 9A"/>
</dbReference>
<dbReference type="SMART" id="SM00164">
    <property type="entry name" value="TBC"/>
    <property type="match status" value="1"/>
</dbReference>
<feature type="region of interest" description="Disordered" evidence="2">
    <location>
        <begin position="733"/>
        <end position="776"/>
    </location>
</feature>
<dbReference type="RefSeq" id="XP_053023729.1">
    <property type="nucleotide sequence ID" value="XM_053172493.1"/>
</dbReference>
<reference evidence="5" key="1">
    <citation type="submission" date="2022-10" db="EMBL/GenBank/DDBJ databases">
        <title>Puccinia triticina Genome sequencing and assembly.</title>
        <authorList>
            <person name="Li C."/>
        </authorList>
    </citation>
    <scope>NUCLEOTIDE SEQUENCE</scope>
    <source>
        <strain evidence="5">Pt15</strain>
    </source>
</reference>
<dbReference type="PROSITE" id="PS50086">
    <property type="entry name" value="TBC_RABGAP"/>
    <property type="match status" value="1"/>
</dbReference>
<dbReference type="GeneID" id="77813388"/>
<evidence type="ECO:0000313" key="6">
    <source>
        <dbReference type="Proteomes" id="UP001164743"/>
    </source>
</evidence>
<dbReference type="PANTHER" id="PTHR47219">
    <property type="entry name" value="RAB GTPASE-ACTIVATING PROTEIN 1-LIKE"/>
    <property type="match status" value="1"/>
</dbReference>